<sequence>INTQPKGITTLYLVYLSHCNIPRLLHSPRHDSALQGRAVGTSTKAAWLPSVSAERLLSHIPRESVCRAGCLHPERPSQYGRAVWAALRTPAMCYARSFGVEDFLASLLNMREATCQCLEHSSNLSTHTYSTVVFLQPHSPIRVLSLSYILDQITSTRSKNSNCTYPANVSMSMRFQVWISSVPSLASVSGKLCEDSSCRLQRTRTVSAHIISRRIQPTLRGVLHFCMCGLVGSRPLWSCISPRESPITGGVVLKG</sequence>
<dbReference type="Proteomes" id="UP000304951">
    <property type="component" value="Unassembled WGS sequence"/>
</dbReference>
<protein>
    <submittedName>
        <fullName evidence="1">Uncharacterized protein</fullName>
    </submittedName>
</protein>
<feature type="non-terminal residue" evidence="1">
    <location>
        <position position="1"/>
    </location>
</feature>
<reference evidence="1 2" key="1">
    <citation type="submission" date="2018-10" db="EMBL/GenBank/DDBJ databases">
        <title>Fifty Aureobasidium pullulans genomes reveal a recombining polyextremotolerant generalist.</title>
        <authorList>
            <person name="Gostincar C."/>
            <person name="Turk M."/>
            <person name="Zajc J."/>
            <person name="Gunde-Cimerman N."/>
        </authorList>
    </citation>
    <scope>NUCLEOTIDE SEQUENCE [LARGE SCALE GENOMIC DNA]</scope>
    <source>
        <strain evidence="1 2">EXF-11900</strain>
    </source>
</reference>
<comment type="caution">
    <text evidence="1">The sequence shown here is derived from an EMBL/GenBank/DDBJ whole genome shotgun (WGS) entry which is preliminary data.</text>
</comment>
<accession>A0A4S8SQG2</accession>
<gene>
    <name evidence="1" type="ORF">D6D28_03526</name>
</gene>
<evidence type="ECO:0000313" key="1">
    <source>
        <dbReference type="EMBL" id="THV73091.1"/>
    </source>
</evidence>
<name>A0A4S8SQG2_AURPU</name>
<dbReference type="AlphaFoldDB" id="A0A4S8SQG2"/>
<dbReference type="EMBL" id="QZAF01000103">
    <property type="protein sequence ID" value="THV73091.1"/>
    <property type="molecule type" value="Genomic_DNA"/>
</dbReference>
<organism evidence="1 2">
    <name type="scientific">Aureobasidium pullulans</name>
    <name type="common">Black yeast</name>
    <name type="synonym">Pullularia pullulans</name>
    <dbReference type="NCBI Taxonomy" id="5580"/>
    <lineage>
        <taxon>Eukaryota</taxon>
        <taxon>Fungi</taxon>
        <taxon>Dikarya</taxon>
        <taxon>Ascomycota</taxon>
        <taxon>Pezizomycotina</taxon>
        <taxon>Dothideomycetes</taxon>
        <taxon>Dothideomycetidae</taxon>
        <taxon>Dothideales</taxon>
        <taxon>Saccotheciaceae</taxon>
        <taxon>Aureobasidium</taxon>
    </lineage>
</organism>
<evidence type="ECO:0000313" key="2">
    <source>
        <dbReference type="Proteomes" id="UP000304951"/>
    </source>
</evidence>
<proteinExistence type="predicted"/>